<evidence type="ECO:0000256" key="3">
    <source>
        <dbReference type="ARBA" id="ARBA00022553"/>
    </source>
</evidence>
<feature type="transmembrane region" description="Helical" evidence="9">
    <location>
        <begin position="145"/>
        <end position="165"/>
    </location>
</feature>
<feature type="transmembrane region" description="Helical" evidence="9">
    <location>
        <begin position="47"/>
        <end position="68"/>
    </location>
</feature>
<keyword evidence="9" id="KW-1133">Transmembrane helix</keyword>
<protein>
    <recommendedName>
        <fullName evidence="2">histidine kinase</fullName>
        <ecNumber evidence="2">2.7.13.3</ecNumber>
    </recommendedName>
</protein>
<dbReference type="InterPro" id="IPR011712">
    <property type="entry name" value="Sig_transdc_His_kin_sub3_dim/P"/>
</dbReference>
<sequence>MTRNRWQVAFIVVLCVLGGCCFGLIGIGIDLEDMGLPNIEPQTDRAYAGFVCLSFIAGMVSWGLLPWAISHDPRELEKSDFPGTRKTFVCGVAVIACGFSYFAVLSQLVAMVSMTSRRSVKWSVAAVVASLSYLAVYPLNPASEFEGWLEFGIVPVLVIVLLIGMQRGKNREKQQNLQREIREEIARDMHDSLSHRLSLIAVHAGALSFQNGQVPKEYSAAAETIRQEANAAVQDLRAVLYALRQEAAEDPRASIETLIRDDNVKLLYSTDPGIVERLDTLGQHTLYRAVQEAATNARKYARGKPVLFDVAKRGPNLVLTVTNAHTGPVGRGFGLRGLAERAELIGGEFRMLEGDEFGWELQLPSKR</sequence>
<feature type="domain" description="Signal transduction histidine kinase subgroup 3 dimerisation and phosphoacceptor" evidence="10">
    <location>
        <begin position="182"/>
        <end position="246"/>
    </location>
</feature>
<dbReference type="CDD" id="cd16917">
    <property type="entry name" value="HATPase_UhpB-NarQ-NarX-like"/>
    <property type="match status" value="1"/>
</dbReference>
<comment type="catalytic activity">
    <reaction evidence="1">
        <text>ATP + protein L-histidine = ADP + protein N-phospho-L-histidine.</text>
        <dbReference type="EC" id="2.7.13.3"/>
    </reaction>
</comment>
<evidence type="ECO:0000256" key="8">
    <source>
        <dbReference type="ARBA" id="ARBA00023012"/>
    </source>
</evidence>
<evidence type="ECO:0000256" key="6">
    <source>
        <dbReference type="ARBA" id="ARBA00022777"/>
    </source>
</evidence>
<dbReference type="GO" id="GO:0005524">
    <property type="term" value="F:ATP binding"/>
    <property type="evidence" value="ECO:0007669"/>
    <property type="project" value="UniProtKB-KW"/>
</dbReference>
<dbReference type="GO" id="GO:0016020">
    <property type="term" value="C:membrane"/>
    <property type="evidence" value="ECO:0007669"/>
    <property type="project" value="InterPro"/>
</dbReference>
<dbReference type="PROSITE" id="PS51257">
    <property type="entry name" value="PROKAR_LIPOPROTEIN"/>
    <property type="match status" value="1"/>
</dbReference>
<dbReference type="EC" id="2.7.13.3" evidence="2"/>
<evidence type="ECO:0000256" key="2">
    <source>
        <dbReference type="ARBA" id="ARBA00012438"/>
    </source>
</evidence>
<keyword evidence="6" id="KW-0418">Kinase</keyword>
<dbReference type="AlphaFoldDB" id="A0A2A4AK80"/>
<proteinExistence type="predicted"/>
<dbReference type="Gene3D" id="1.20.5.1930">
    <property type="match status" value="1"/>
</dbReference>
<keyword evidence="4" id="KW-0808">Transferase</keyword>
<evidence type="ECO:0000313" key="11">
    <source>
        <dbReference type="EMBL" id="PCC82690.1"/>
    </source>
</evidence>
<feature type="transmembrane region" description="Helical" evidence="9">
    <location>
        <begin position="88"/>
        <end position="110"/>
    </location>
</feature>
<dbReference type="EMBL" id="NWBP01000023">
    <property type="protein sequence ID" value="PCC82690.1"/>
    <property type="molecule type" value="Genomic_DNA"/>
</dbReference>
<accession>A0A2A4AK80</accession>
<dbReference type="PANTHER" id="PTHR24421:SF10">
    <property type="entry name" value="NITRATE_NITRITE SENSOR PROTEIN NARQ"/>
    <property type="match status" value="1"/>
</dbReference>
<reference evidence="11 12" key="1">
    <citation type="submission" date="2017-09" db="EMBL/GenBank/DDBJ databases">
        <title>Draft Genome Sequence of Corynebacterium accolens AH4003.</title>
        <authorList>
            <person name="Chen Y."/>
            <person name="Oosthuysen W.F."/>
            <person name="Kelley S."/>
            <person name="Horswill A."/>
        </authorList>
    </citation>
    <scope>NUCLEOTIDE SEQUENCE [LARGE SCALE GENOMIC DNA]</scope>
    <source>
        <strain evidence="11 12">AH4003</strain>
    </source>
</reference>
<dbReference type="Proteomes" id="UP000218690">
    <property type="component" value="Unassembled WGS sequence"/>
</dbReference>
<dbReference type="Gene3D" id="3.30.565.10">
    <property type="entry name" value="Histidine kinase-like ATPase, C-terminal domain"/>
    <property type="match status" value="1"/>
</dbReference>
<comment type="caution">
    <text evidence="11">The sequence shown here is derived from an EMBL/GenBank/DDBJ whole genome shotgun (WGS) entry which is preliminary data.</text>
</comment>
<dbReference type="InterPro" id="IPR050482">
    <property type="entry name" value="Sensor_HK_TwoCompSys"/>
</dbReference>
<feature type="transmembrane region" description="Helical" evidence="9">
    <location>
        <begin position="6"/>
        <end position="27"/>
    </location>
</feature>
<dbReference type="PANTHER" id="PTHR24421">
    <property type="entry name" value="NITRATE/NITRITE SENSOR PROTEIN NARX-RELATED"/>
    <property type="match status" value="1"/>
</dbReference>
<dbReference type="GO" id="GO:0046983">
    <property type="term" value="F:protein dimerization activity"/>
    <property type="evidence" value="ECO:0007669"/>
    <property type="project" value="InterPro"/>
</dbReference>
<keyword evidence="3" id="KW-0597">Phosphoprotein</keyword>
<dbReference type="Pfam" id="PF07730">
    <property type="entry name" value="HisKA_3"/>
    <property type="match status" value="1"/>
</dbReference>
<evidence type="ECO:0000259" key="10">
    <source>
        <dbReference type="Pfam" id="PF07730"/>
    </source>
</evidence>
<dbReference type="GO" id="GO:0000155">
    <property type="term" value="F:phosphorelay sensor kinase activity"/>
    <property type="evidence" value="ECO:0007669"/>
    <property type="project" value="InterPro"/>
</dbReference>
<dbReference type="InterPro" id="IPR036890">
    <property type="entry name" value="HATPase_C_sf"/>
</dbReference>
<keyword evidence="7" id="KW-0067">ATP-binding</keyword>
<evidence type="ECO:0000313" key="12">
    <source>
        <dbReference type="Proteomes" id="UP000218690"/>
    </source>
</evidence>
<evidence type="ECO:0000256" key="4">
    <source>
        <dbReference type="ARBA" id="ARBA00022679"/>
    </source>
</evidence>
<keyword evidence="8" id="KW-0902">Two-component regulatory system</keyword>
<evidence type="ECO:0000256" key="9">
    <source>
        <dbReference type="SAM" id="Phobius"/>
    </source>
</evidence>
<evidence type="ECO:0000256" key="7">
    <source>
        <dbReference type="ARBA" id="ARBA00022840"/>
    </source>
</evidence>
<dbReference type="SUPFAM" id="SSF55874">
    <property type="entry name" value="ATPase domain of HSP90 chaperone/DNA topoisomerase II/histidine kinase"/>
    <property type="match status" value="1"/>
</dbReference>
<keyword evidence="5" id="KW-0547">Nucleotide-binding</keyword>
<gene>
    <name evidence="11" type="ORF">COM45_07685</name>
</gene>
<evidence type="ECO:0000256" key="1">
    <source>
        <dbReference type="ARBA" id="ARBA00000085"/>
    </source>
</evidence>
<organism evidence="11 12">
    <name type="scientific">Corynebacterium accolens</name>
    <dbReference type="NCBI Taxonomy" id="38284"/>
    <lineage>
        <taxon>Bacteria</taxon>
        <taxon>Bacillati</taxon>
        <taxon>Actinomycetota</taxon>
        <taxon>Actinomycetes</taxon>
        <taxon>Mycobacteriales</taxon>
        <taxon>Corynebacteriaceae</taxon>
        <taxon>Corynebacterium</taxon>
    </lineage>
</organism>
<evidence type="ECO:0000256" key="5">
    <source>
        <dbReference type="ARBA" id="ARBA00022741"/>
    </source>
</evidence>
<keyword evidence="9" id="KW-0472">Membrane</keyword>
<name>A0A2A4AK80_9CORY</name>
<keyword evidence="9" id="KW-0812">Transmembrane</keyword>